<organism evidence="11 12">
    <name type="scientific">Hallerella succinigenes</name>
    <dbReference type="NCBI Taxonomy" id="1896222"/>
    <lineage>
        <taxon>Bacteria</taxon>
        <taxon>Pseudomonadati</taxon>
        <taxon>Fibrobacterota</taxon>
        <taxon>Fibrobacteria</taxon>
        <taxon>Fibrobacterales</taxon>
        <taxon>Fibrobacteraceae</taxon>
        <taxon>Hallerella</taxon>
    </lineage>
</organism>
<evidence type="ECO:0000256" key="1">
    <source>
        <dbReference type="ARBA" id="ARBA00007465"/>
    </source>
</evidence>
<keyword evidence="2 7" id="KW-0699">rRNA-binding</keyword>
<gene>
    <name evidence="7" type="primary">rpsD</name>
    <name evidence="11" type="ORF">BGX16_2862</name>
</gene>
<keyword evidence="12" id="KW-1185">Reference proteome</keyword>
<dbReference type="EMBL" id="PGEX01000001">
    <property type="protein sequence ID" value="PJJ42815.1"/>
    <property type="molecule type" value="Genomic_DNA"/>
</dbReference>
<dbReference type="AlphaFoldDB" id="A0A2M9AAS0"/>
<dbReference type="SUPFAM" id="SSF55174">
    <property type="entry name" value="Alpha-L RNA-binding motif"/>
    <property type="match status" value="1"/>
</dbReference>
<dbReference type="RefSeq" id="WP_100426655.1">
    <property type="nucleotide sequence ID" value="NZ_JAQXKX010000027.1"/>
</dbReference>
<feature type="region of interest" description="Disordered" evidence="8">
    <location>
        <begin position="26"/>
        <end position="46"/>
    </location>
</feature>
<evidence type="ECO:0000256" key="5">
    <source>
        <dbReference type="ARBA" id="ARBA00023274"/>
    </source>
</evidence>
<dbReference type="FunFam" id="3.10.290.10:FF:000001">
    <property type="entry name" value="30S ribosomal protein S4"/>
    <property type="match status" value="1"/>
</dbReference>
<evidence type="ECO:0000256" key="6">
    <source>
        <dbReference type="ARBA" id="ARBA00035254"/>
    </source>
</evidence>
<dbReference type="Pfam" id="PF00163">
    <property type="entry name" value="Ribosomal_S4"/>
    <property type="match status" value="1"/>
</dbReference>
<reference evidence="11 12" key="1">
    <citation type="submission" date="2017-11" db="EMBL/GenBank/DDBJ databases">
        <title>Animal gut microbial communities from fecal samples from Wisconsin, USA.</title>
        <authorList>
            <person name="Neumann A."/>
        </authorList>
    </citation>
    <scope>NUCLEOTIDE SEQUENCE [LARGE SCALE GENOMIC DNA]</scope>
    <source>
        <strain evidence="11 12">UWS3</strain>
    </source>
</reference>
<feature type="domain" description="Small ribosomal subunit protein uS4 N-terminal" evidence="10">
    <location>
        <begin position="3"/>
        <end position="92"/>
    </location>
</feature>
<name>A0A2M9AAS0_9BACT</name>
<dbReference type="NCBIfam" id="TIGR01017">
    <property type="entry name" value="rpsD_bact"/>
    <property type="match status" value="1"/>
</dbReference>
<dbReference type="SMART" id="SM01390">
    <property type="entry name" value="Ribosomal_S4"/>
    <property type="match status" value="1"/>
</dbReference>
<evidence type="ECO:0000256" key="3">
    <source>
        <dbReference type="ARBA" id="ARBA00022884"/>
    </source>
</evidence>
<dbReference type="PROSITE" id="PS50889">
    <property type="entry name" value="S4"/>
    <property type="match status" value="1"/>
</dbReference>
<comment type="function">
    <text evidence="7">One of the primary rRNA binding proteins, it binds directly to 16S rRNA where it nucleates assembly of the body of the 30S subunit.</text>
</comment>
<dbReference type="Gene3D" id="3.10.290.10">
    <property type="entry name" value="RNA-binding S4 domain"/>
    <property type="match status" value="1"/>
</dbReference>
<accession>A0A2M9AAS0</accession>
<comment type="subunit">
    <text evidence="7">Part of the 30S ribosomal subunit. Contacts protein S5. The interaction surface between S4 and S5 is involved in control of translational fidelity.</text>
</comment>
<evidence type="ECO:0000256" key="2">
    <source>
        <dbReference type="ARBA" id="ARBA00022730"/>
    </source>
</evidence>
<dbReference type="InterPro" id="IPR001912">
    <property type="entry name" value="Ribosomal_uS4_N"/>
</dbReference>
<dbReference type="PANTHER" id="PTHR11831:SF4">
    <property type="entry name" value="SMALL RIBOSOMAL SUBUNIT PROTEIN US4M"/>
    <property type="match status" value="1"/>
</dbReference>
<protein>
    <recommendedName>
        <fullName evidence="6 7">Small ribosomal subunit protein uS4</fullName>
    </recommendedName>
</protein>
<dbReference type="Proteomes" id="UP000231134">
    <property type="component" value="Unassembled WGS sequence"/>
</dbReference>
<sequence>MSSYRGPKAKVARSLGLATTQKTQKVLDRRNFGPGQHGQDRKKSASVYKQQLVEKQRLRFTYNISEAQMAKTYAEANRREGSAGDNLMVLLETRLDALVFRMGFARTIFAARQYVAHGHFSVNGVRSFSPSRLVKVGDVIAVRERSKNHVQIKEALENAPALPEYVTVDKDKMEGKLVATPLRAQIPVQLQEQLVVEYYSR</sequence>
<comment type="caution">
    <text evidence="11">The sequence shown here is derived from an EMBL/GenBank/DDBJ whole genome shotgun (WGS) entry which is preliminary data.</text>
</comment>
<dbReference type="InterPro" id="IPR022801">
    <property type="entry name" value="Ribosomal_uS4"/>
</dbReference>
<evidence type="ECO:0000256" key="8">
    <source>
        <dbReference type="SAM" id="MobiDB-lite"/>
    </source>
</evidence>
<dbReference type="Gene3D" id="1.10.1050.10">
    <property type="entry name" value="Ribosomal Protein S4 Delta 41, Chain A, domain 1"/>
    <property type="match status" value="1"/>
</dbReference>
<dbReference type="HAMAP" id="MF_01306_B">
    <property type="entry name" value="Ribosomal_uS4_B"/>
    <property type="match status" value="1"/>
</dbReference>
<dbReference type="CDD" id="cd00165">
    <property type="entry name" value="S4"/>
    <property type="match status" value="1"/>
</dbReference>
<proteinExistence type="inferred from homology"/>
<dbReference type="GO" id="GO:0042274">
    <property type="term" value="P:ribosomal small subunit biogenesis"/>
    <property type="evidence" value="ECO:0007669"/>
    <property type="project" value="TreeGrafter"/>
</dbReference>
<evidence type="ECO:0000313" key="12">
    <source>
        <dbReference type="Proteomes" id="UP000231134"/>
    </source>
</evidence>
<evidence type="ECO:0000256" key="7">
    <source>
        <dbReference type="HAMAP-Rule" id="MF_01306"/>
    </source>
</evidence>
<comment type="function">
    <text evidence="7">With S5 and S12 plays an important role in translational accuracy.</text>
</comment>
<dbReference type="GO" id="GO:0019843">
    <property type="term" value="F:rRNA binding"/>
    <property type="evidence" value="ECO:0007669"/>
    <property type="project" value="UniProtKB-UniRule"/>
</dbReference>
<dbReference type="Pfam" id="PF01479">
    <property type="entry name" value="S4"/>
    <property type="match status" value="1"/>
</dbReference>
<dbReference type="InterPro" id="IPR002942">
    <property type="entry name" value="S4_RNA-bd"/>
</dbReference>
<dbReference type="OrthoDB" id="9803672at2"/>
<dbReference type="GO" id="GO:0015935">
    <property type="term" value="C:small ribosomal subunit"/>
    <property type="evidence" value="ECO:0007669"/>
    <property type="project" value="InterPro"/>
</dbReference>
<dbReference type="GO" id="GO:0006412">
    <property type="term" value="P:translation"/>
    <property type="evidence" value="ECO:0007669"/>
    <property type="project" value="UniProtKB-UniRule"/>
</dbReference>
<dbReference type="NCBIfam" id="NF003717">
    <property type="entry name" value="PRK05327.1"/>
    <property type="match status" value="1"/>
</dbReference>
<dbReference type="InterPro" id="IPR005709">
    <property type="entry name" value="Ribosomal_uS4_bac-type"/>
</dbReference>
<evidence type="ECO:0000313" key="11">
    <source>
        <dbReference type="EMBL" id="PJJ42815.1"/>
    </source>
</evidence>
<evidence type="ECO:0000259" key="10">
    <source>
        <dbReference type="SMART" id="SM01390"/>
    </source>
</evidence>
<dbReference type="PANTHER" id="PTHR11831">
    <property type="entry name" value="30S 40S RIBOSOMAL PROTEIN"/>
    <property type="match status" value="1"/>
</dbReference>
<feature type="domain" description="RNA-binding S4" evidence="9">
    <location>
        <begin position="93"/>
        <end position="157"/>
    </location>
</feature>
<keyword evidence="4 7" id="KW-0689">Ribosomal protein</keyword>
<keyword evidence="5 7" id="KW-0687">Ribonucleoprotein</keyword>
<dbReference type="SMART" id="SM00363">
    <property type="entry name" value="S4"/>
    <property type="match status" value="1"/>
</dbReference>
<comment type="similarity">
    <text evidence="1 7">Belongs to the universal ribosomal protein uS4 family.</text>
</comment>
<keyword evidence="3 7" id="KW-0694">RNA-binding</keyword>
<dbReference type="InterPro" id="IPR036986">
    <property type="entry name" value="S4_RNA-bd_sf"/>
</dbReference>
<dbReference type="GO" id="GO:0003735">
    <property type="term" value="F:structural constituent of ribosome"/>
    <property type="evidence" value="ECO:0007669"/>
    <property type="project" value="InterPro"/>
</dbReference>
<evidence type="ECO:0000259" key="9">
    <source>
        <dbReference type="SMART" id="SM00363"/>
    </source>
</evidence>
<evidence type="ECO:0000256" key="4">
    <source>
        <dbReference type="ARBA" id="ARBA00022980"/>
    </source>
</evidence>